<dbReference type="PANTHER" id="PTHR31113:SF20">
    <property type="entry name" value="UPF0496 PROTEIN 2-RELATED"/>
    <property type="match status" value="1"/>
</dbReference>
<accession>A0A1U8AJD3</accession>
<dbReference type="eggNOG" id="ENOG502QVA7">
    <property type="taxonomic scope" value="Eukaryota"/>
</dbReference>
<organism evidence="6 7">
    <name type="scientific">Nelumbo nucifera</name>
    <name type="common">Sacred lotus</name>
    <dbReference type="NCBI Taxonomy" id="4432"/>
    <lineage>
        <taxon>Eukaryota</taxon>
        <taxon>Viridiplantae</taxon>
        <taxon>Streptophyta</taxon>
        <taxon>Embryophyta</taxon>
        <taxon>Tracheophyta</taxon>
        <taxon>Spermatophyta</taxon>
        <taxon>Magnoliopsida</taxon>
        <taxon>Proteales</taxon>
        <taxon>Nelumbonaceae</taxon>
        <taxon>Nelumbo</taxon>
    </lineage>
</organism>
<keyword evidence="6" id="KW-1185">Reference proteome</keyword>
<dbReference type="Pfam" id="PF05055">
    <property type="entry name" value="DUF677"/>
    <property type="match status" value="1"/>
</dbReference>
<comment type="similarity">
    <text evidence="2">Belongs to the UPF0496 family.</text>
</comment>
<proteinExistence type="inferred from homology"/>
<dbReference type="KEGG" id="nnu:104603649"/>
<sequence>MSQVIRKIMWPKLRSSLTKTGSGAPIMQHVMSSVRGKLNVNEEYMKAFRTQSYMEIWSKAQVQLRKKDDEERVSSLSPVPSTPHLSDFLLEPQQDILTDMIKNSNLHHLLIDYFQGSIEASKICEFLLKSIDQTRVNYCIIRRILNETKRLPAGSCDYSEDECKTIFRDLDSFAKLNNPLSGFTSMQFRLIHDRYGLMLKQLRTARKRVTRRKKLIGVSKKAVGLSLVIGCSALSVVTLALAVHALVGLIAAPGLISFSLGVMKKQIRSARVGLKTNMLARLSAQLDAAAKGVYILDRDFDTISRLVERLQDEIEHGRVIARMGVRNRKILKEVVREFQTHESCFLDQLGELEDHVYLCFLTINAARRLVVHEIMVQPQQNT</sequence>
<comment type="subcellular location">
    <subcellularLocation>
        <location evidence="1">Membrane</location>
    </subcellularLocation>
</comment>
<dbReference type="OrthoDB" id="776561at2759"/>
<dbReference type="OMA" id="FNGNEER"/>
<name>A0A1U8AJD3_NELNU</name>
<evidence type="ECO:0000256" key="2">
    <source>
        <dbReference type="ARBA" id="ARBA00009074"/>
    </source>
</evidence>
<dbReference type="InterPro" id="IPR007749">
    <property type="entry name" value="DUF677"/>
</dbReference>
<evidence type="ECO:0000313" key="7">
    <source>
        <dbReference type="RefSeq" id="XP_010266029.1"/>
    </source>
</evidence>
<evidence type="ECO:0000256" key="4">
    <source>
        <dbReference type="ARBA" id="ARBA00022989"/>
    </source>
</evidence>
<dbReference type="AlphaFoldDB" id="A0A1U8AJD3"/>
<dbReference type="GeneID" id="104603649"/>
<keyword evidence="4" id="KW-1133">Transmembrane helix</keyword>
<keyword evidence="5" id="KW-0472">Membrane</keyword>
<gene>
    <name evidence="7" type="primary">LOC104603649</name>
</gene>
<dbReference type="PANTHER" id="PTHR31113">
    <property type="entry name" value="UPF0496 PROTEIN 3-RELATED"/>
    <property type="match status" value="1"/>
</dbReference>
<dbReference type="GO" id="GO:0016020">
    <property type="term" value="C:membrane"/>
    <property type="evidence" value="ECO:0007669"/>
    <property type="project" value="UniProtKB-SubCell"/>
</dbReference>
<evidence type="ECO:0000256" key="1">
    <source>
        <dbReference type="ARBA" id="ARBA00004370"/>
    </source>
</evidence>
<keyword evidence="3" id="KW-0812">Transmembrane</keyword>
<reference evidence="7" key="1">
    <citation type="submission" date="2025-08" db="UniProtKB">
        <authorList>
            <consortium name="RefSeq"/>
        </authorList>
    </citation>
    <scope>IDENTIFICATION</scope>
</reference>
<dbReference type="RefSeq" id="XP_010266029.1">
    <property type="nucleotide sequence ID" value="XM_010267727.2"/>
</dbReference>
<dbReference type="Proteomes" id="UP000189703">
    <property type="component" value="Unplaced"/>
</dbReference>
<evidence type="ECO:0000313" key="6">
    <source>
        <dbReference type="Proteomes" id="UP000189703"/>
    </source>
</evidence>
<evidence type="ECO:0000256" key="5">
    <source>
        <dbReference type="ARBA" id="ARBA00023136"/>
    </source>
</evidence>
<dbReference type="STRING" id="4432.A0A1U8AJD3"/>
<protein>
    <submittedName>
        <fullName evidence="7">UPF0496 protein At1g20180-like</fullName>
    </submittedName>
</protein>
<evidence type="ECO:0000256" key="3">
    <source>
        <dbReference type="ARBA" id="ARBA00022692"/>
    </source>
</evidence>